<reference evidence="1 2" key="1">
    <citation type="submission" date="2020-07" db="EMBL/GenBank/DDBJ databases">
        <title>Halosimplex pelagicum sp. nov. and Halosimplex rubrum sp. nov., isolated from salted brown alga Laminaria, and emended description of the genus Halosimplex.</title>
        <authorList>
            <person name="Cui H."/>
        </authorList>
    </citation>
    <scope>NUCLEOTIDE SEQUENCE [LARGE SCALE GENOMIC DNA]</scope>
    <source>
        <strain evidence="1 2">R27</strain>
    </source>
</reference>
<keyword evidence="2" id="KW-1185">Reference proteome</keyword>
<dbReference type="KEGG" id="hrr:HZS55_03905"/>
<evidence type="ECO:0000313" key="1">
    <source>
        <dbReference type="EMBL" id="QLH76501.1"/>
    </source>
</evidence>
<name>A0A7D5P187_9EURY</name>
<dbReference type="GeneID" id="56076978"/>
<dbReference type="AlphaFoldDB" id="A0A7D5P187"/>
<dbReference type="OrthoDB" id="229380at2157"/>
<evidence type="ECO:0000313" key="2">
    <source>
        <dbReference type="Proteomes" id="UP000509667"/>
    </source>
</evidence>
<dbReference type="Proteomes" id="UP000509667">
    <property type="component" value="Chromosome"/>
</dbReference>
<accession>A0A7D5P187</accession>
<organism evidence="1 2">
    <name type="scientific">Halosimplex rubrum</name>
    <dbReference type="NCBI Taxonomy" id="869889"/>
    <lineage>
        <taxon>Archaea</taxon>
        <taxon>Methanobacteriati</taxon>
        <taxon>Methanobacteriota</taxon>
        <taxon>Stenosarchaea group</taxon>
        <taxon>Halobacteria</taxon>
        <taxon>Halobacteriales</taxon>
        <taxon>Haloarculaceae</taxon>
        <taxon>Halosimplex</taxon>
    </lineage>
</organism>
<sequence length="51" mass="5720">MSSTGSTEDAEGAIRETYEEYDVGDTRLAMIADPENEHAWIQSDVTEQIEQ</sequence>
<dbReference type="RefSeq" id="WP_006882497.1">
    <property type="nucleotide sequence ID" value="NZ_CP058910.1"/>
</dbReference>
<proteinExistence type="predicted"/>
<gene>
    <name evidence="1" type="ORF">HZS55_03905</name>
</gene>
<dbReference type="EMBL" id="CP058910">
    <property type="protein sequence ID" value="QLH76501.1"/>
    <property type="molecule type" value="Genomic_DNA"/>
</dbReference>
<protein>
    <submittedName>
        <fullName evidence="1">Uncharacterized protein</fullName>
    </submittedName>
</protein>